<dbReference type="AlphaFoldDB" id="A0A834XFD9"/>
<dbReference type="SUPFAM" id="SSF56672">
    <property type="entry name" value="DNA/RNA polymerases"/>
    <property type="match status" value="1"/>
</dbReference>
<dbReference type="InterPro" id="IPR005135">
    <property type="entry name" value="Endo/exonuclease/phosphatase"/>
</dbReference>
<name>A0A834XFD9_9FABA</name>
<feature type="domain" description="Reverse transcriptase" evidence="1">
    <location>
        <begin position="414"/>
        <end position="705"/>
    </location>
</feature>
<gene>
    <name evidence="2" type="ORF">G2W53_001012</name>
</gene>
<keyword evidence="2" id="KW-0695">RNA-directed DNA polymerase</keyword>
<comment type="caution">
    <text evidence="2">The sequence shown here is derived from an EMBL/GenBank/DDBJ whole genome shotgun (WGS) entry which is preliminary data.</text>
</comment>
<keyword evidence="2" id="KW-0548">Nucleotidyltransferase</keyword>
<dbReference type="PROSITE" id="PS50878">
    <property type="entry name" value="RT_POL"/>
    <property type="match status" value="1"/>
</dbReference>
<dbReference type="OrthoDB" id="1738942at2759"/>
<protein>
    <submittedName>
        <fullName evidence="2">Putative non-LTR retroelement reverse transcriptase</fullName>
    </submittedName>
</protein>
<dbReference type="Gene3D" id="3.60.10.10">
    <property type="entry name" value="Endonuclease/exonuclease/phosphatase"/>
    <property type="match status" value="1"/>
</dbReference>
<evidence type="ECO:0000313" key="3">
    <source>
        <dbReference type="Proteomes" id="UP000634136"/>
    </source>
</evidence>
<dbReference type="Pfam" id="PF03372">
    <property type="entry name" value="Exo_endo_phos"/>
    <property type="match status" value="1"/>
</dbReference>
<dbReference type="Pfam" id="PF00078">
    <property type="entry name" value="RVT_1"/>
    <property type="match status" value="1"/>
</dbReference>
<organism evidence="2 3">
    <name type="scientific">Senna tora</name>
    <dbReference type="NCBI Taxonomy" id="362788"/>
    <lineage>
        <taxon>Eukaryota</taxon>
        <taxon>Viridiplantae</taxon>
        <taxon>Streptophyta</taxon>
        <taxon>Embryophyta</taxon>
        <taxon>Tracheophyta</taxon>
        <taxon>Spermatophyta</taxon>
        <taxon>Magnoliopsida</taxon>
        <taxon>eudicotyledons</taxon>
        <taxon>Gunneridae</taxon>
        <taxon>Pentapetalae</taxon>
        <taxon>rosids</taxon>
        <taxon>fabids</taxon>
        <taxon>Fabales</taxon>
        <taxon>Fabaceae</taxon>
        <taxon>Caesalpinioideae</taxon>
        <taxon>Cassia clade</taxon>
        <taxon>Senna</taxon>
    </lineage>
</organism>
<dbReference type="PANTHER" id="PTHR31635">
    <property type="entry name" value="REVERSE TRANSCRIPTASE DOMAIN-CONTAINING PROTEIN-RELATED"/>
    <property type="match status" value="1"/>
</dbReference>
<dbReference type="PANTHER" id="PTHR31635:SF196">
    <property type="entry name" value="REVERSE TRANSCRIPTASE DOMAIN-CONTAINING PROTEIN-RELATED"/>
    <property type="match status" value="1"/>
</dbReference>
<keyword evidence="3" id="KW-1185">Reference proteome</keyword>
<dbReference type="EMBL" id="JAAIUW010000001">
    <property type="protein sequence ID" value="KAF7844107.1"/>
    <property type="molecule type" value="Genomic_DNA"/>
</dbReference>
<evidence type="ECO:0000259" key="1">
    <source>
        <dbReference type="PROSITE" id="PS50878"/>
    </source>
</evidence>
<proteinExistence type="predicted"/>
<evidence type="ECO:0000313" key="2">
    <source>
        <dbReference type="EMBL" id="KAF7844107.1"/>
    </source>
</evidence>
<dbReference type="CDD" id="cd01650">
    <property type="entry name" value="RT_nLTR_like"/>
    <property type="match status" value="1"/>
</dbReference>
<dbReference type="InterPro" id="IPR043502">
    <property type="entry name" value="DNA/RNA_pol_sf"/>
</dbReference>
<reference evidence="2" key="1">
    <citation type="submission" date="2020-09" db="EMBL/GenBank/DDBJ databases">
        <title>Genome-Enabled Discovery of Anthraquinone Biosynthesis in Senna tora.</title>
        <authorList>
            <person name="Kang S.-H."/>
            <person name="Pandey R.P."/>
            <person name="Lee C.-M."/>
            <person name="Sim J.-S."/>
            <person name="Jeong J.-T."/>
            <person name="Choi B.-S."/>
            <person name="Jung M."/>
            <person name="Ginzburg D."/>
            <person name="Zhao K."/>
            <person name="Won S.Y."/>
            <person name="Oh T.-J."/>
            <person name="Yu Y."/>
            <person name="Kim N.-H."/>
            <person name="Lee O.R."/>
            <person name="Lee T.-H."/>
            <person name="Bashyal P."/>
            <person name="Kim T.-S."/>
            <person name="Lee W.-H."/>
            <person name="Kawkins C."/>
            <person name="Kim C.-K."/>
            <person name="Kim J.S."/>
            <person name="Ahn B.O."/>
            <person name="Rhee S.Y."/>
            <person name="Sohng J.K."/>
        </authorList>
    </citation>
    <scope>NUCLEOTIDE SEQUENCE</scope>
    <source>
        <tissue evidence="2">Leaf</tissue>
    </source>
</reference>
<dbReference type="GO" id="GO:0003964">
    <property type="term" value="F:RNA-directed DNA polymerase activity"/>
    <property type="evidence" value="ECO:0007669"/>
    <property type="project" value="UniProtKB-KW"/>
</dbReference>
<dbReference type="Pfam" id="PF13966">
    <property type="entry name" value="zf-RVT"/>
    <property type="match status" value="1"/>
</dbReference>
<dbReference type="InterPro" id="IPR000477">
    <property type="entry name" value="RT_dom"/>
</dbReference>
<keyword evidence="2" id="KW-0808">Transferase</keyword>
<dbReference type="InterPro" id="IPR026960">
    <property type="entry name" value="RVT-Znf"/>
</dbReference>
<dbReference type="InterPro" id="IPR036691">
    <property type="entry name" value="Endo/exonu/phosph_ase_sf"/>
</dbReference>
<accession>A0A834XFD9</accession>
<sequence length="1181" mass="136130">MKQLTKEHRPQFVYLSETMLQLSSVANTMSNLGYDQHVGTNACGKSGGTILAWNQSTICKVHQLTKHWIHAEGISRQGERFTFTCVYGHPMTAQRWELWDYLQQKSTEVTSPWIIMGDFNQVLTSSEKLSRCTVLKGADQFRSLVDSTDLIDLQAQGTWYTGHNGRLGDDAVWERLDKCFCNINWLEQFPHTKILSLASVCSDHSPLVVHIYECVPYRPRPFHFEAMWLLDDGCEKVVRDAWLINKRGSLSYIFVQKCKEVKSSLKCWNRNSFGHVQFQINHLNEELESIQQALPSFEYPPYSLLVHENIVRTKLEDLLAKEEVMWAQKARQLWLVQGDRNSKYFHAVVKKRRIHNQFTRIKKSDGEWSSDYAQMEALALEYFKSVYSYENKPPTSEIESLLDSLEIPVLNEHEVRQLQAPISNDEIEKALFLMKPDKAPGPDGYLRCSFKMSGRPISLCNVIVKIISKVLVLRMQTIMERVISPNQNGFFKGRAISDSILLASELMTSVHKARRIKTNWCAFKLDIHKAYYKISWDFLEVVLRKMGFPQTVIKVIMQCVSTVSYSLMLNGQNAGVFIPQRGLRQGDPLSPYLFLLCSNIFSCMLHKVEKEKKLQGMRFGRRGLTITHLMYADDTVLFCKADINSCSIVKQVLQQYATLSGQVLNNEKSYVIFSPNTPRQFKKFMAKTLGAQISNKLGRYLGVQIDERFNSENLFQQMMEKIESKLAGWKAKLLSQSARLTLLKSVLQSILVYQLAVAPMPLKYANRIDAQFFSADIVSNIIKCPISLCNISDSLVWKFSASREYSVAQGYDVLTQNGTHTMPLDIFPWNFLWSMSLPSKIQNFIWRVVNDALPNLVNLRRHHMNVEDTCMLCNQYPETLEHVFLLCPFARAVWFASMLNLRTDVYNGVSMKDCLLLWIRQTQQDDTDSIQNLHFKFFCLHSIWYTRNKFYMEGKQGSPMATSQHAQALWEQSKQAFGRHSINHKSVLRIKRAGQKFILLALWKDSELKSIALLHNNANQEFNFFLLTVVRAILNGNCQGYESIGALVFEKEGHRKLLLQQQNINGIIHQDIRLLMRNRQFIALLSLSSFDREYFRKQVLSFVPHVMFLIPNVDIDCSHLLRAVMLQKQTHGSKHSKLSVLIMIYNKGAYFSWLLSLKITHPTSSGGGWQLKEMILSLDAF</sequence>
<dbReference type="Proteomes" id="UP000634136">
    <property type="component" value="Unassembled WGS sequence"/>
</dbReference>
<dbReference type="SUPFAM" id="SSF56219">
    <property type="entry name" value="DNase I-like"/>
    <property type="match status" value="1"/>
</dbReference>